<dbReference type="AlphaFoldDB" id="K2PP41"/>
<keyword evidence="1" id="KW-0812">Transmembrane</keyword>
<proteinExistence type="predicted"/>
<gene>
    <name evidence="2" type="ORF">C426_0505</name>
</gene>
<keyword evidence="1" id="KW-0472">Membrane</keyword>
<protein>
    <submittedName>
        <fullName evidence="2">Uncharacterized protein</fullName>
    </submittedName>
</protein>
<dbReference type="PATRIC" id="fig|1231377.3.peg.507"/>
<evidence type="ECO:0000313" key="2">
    <source>
        <dbReference type="EMBL" id="EKF52034.1"/>
    </source>
</evidence>
<feature type="transmembrane region" description="Helical" evidence="1">
    <location>
        <begin position="6"/>
        <end position="37"/>
    </location>
</feature>
<feature type="transmembrane region" description="Helical" evidence="1">
    <location>
        <begin position="86"/>
        <end position="104"/>
    </location>
</feature>
<reference evidence="2 3" key="1">
    <citation type="journal article" date="2012" name="J. Bacteriol.">
        <title>Genome Sequence of the Bacteriocin-Producing Strain Lactococcus garvieae DCC43.</title>
        <authorList>
            <person name="Gabrielsen C."/>
            <person name="Brede D.A."/>
            <person name="Hernandez P.E."/>
            <person name="Nes I.F."/>
            <person name="Diep D.B."/>
        </authorList>
    </citation>
    <scope>NUCLEOTIDE SEQUENCE [LARGE SCALE GENOMIC DNA]</scope>
    <source>
        <strain evidence="2 3">DCC43</strain>
    </source>
</reference>
<organism evidence="2 3">
    <name type="scientific">Lactococcus garvieae DCC43</name>
    <dbReference type="NCBI Taxonomy" id="1231377"/>
    <lineage>
        <taxon>Bacteria</taxon>
        <taxon>Bacillati</taxon>
        <taxon>Bacillota</taxon>
        <taxon>Bacilli</taxon>
        <taxon>Lactobacillales</taxon>
        <taxon>Streptococcaceae</taxon>
        <taxon>Lactococcus</taxon>
    </lineage>
</organism>
<name>K2PP41_9LACT</name>
<dbReference type="Proteomes" id="UP000006787">
    <property type="component" value="Unassembled WGS sequence"/>
</dbReference>
<comment type="caution">
    <text evidence="2">The sequence shown here is derived from an EMBL/GenBank/DDBJ whole genome shotgun (WGS) entry which is preliminary data.</text>
</comment>
<accession>K2PP41</accession>
<evidence type="ECO:0000256" key="1">
    <source>
        <dbReference type="SAM" id="Phobius"/>
    </source>
</evidence>
<keyword evidence="1" id="KW-1133">Transmembrane helix</keyword>
<dbReference type="EMBL" id="AMQS01000005">
    <property type="protein sequence ID" value="EKF52034.1"/>
    <property type="molecule type" value="Genomic_DNA"/>
</dbReference>
<sequence>MWFIALIAMVWTIIFIGTVLEFPMLGLQMISVMLLFASFTLIKKYGRHAWSYLLAMDVVLALLLFILYSSRYFLTYFQHGSGTTELLIVTGSFVISQVVGIFWGRQFYIDEHKK</sequence>
<evidence type="ECO:0000313" key="3">
    <source>
        <dbReference type="Proteomes" id="UP000006787"/>
    </source>
</evidence>
<feature type="transmembrane region" description="Helical" evidence="1">
    <location>
        <begin position="49"/>
        <end position="74"/>
    </location>
</feature>